<dbReference type="InterPro" id="IPR009003">
    <property type="entry name" value="Peptidase_S1_PA"/>
</dbReference>
<name>A0ABT0KM42_9GAMM</name>
<keyword evidence="1" id="KW-0732">Signal</keyword>
<feature type="signal peptide" evidence="1">
    <location>
        <begin position="1"/>
        <end position="31"/>
    </location>
</feature>
<organism evidence="2 3">
    <name type="scientific">Shewanella electrodiphila</name>
    <dbReference type="NCBI Taxonomy" id="934143"/>
    <lineage>
        <taxon>Bacteria</taxon>
        <taxon>Pseudomonadati</taxon>
        <taxon>Pseudomonadota</taxon>
        <taxon>Gammaproteobacteria</taxon>
        <taxon>Alteromonadales</taxon>
        <taxon>Shewanellaceae</taxon>
        <taxon>Shewanella</taxon>
    </lineage>
</organism>
<dbReference type="SUPFAM" id="SSF50494">
    <property type="entry name" value="Trypsin-like serine proteases"/>
    <property type="match status" value="1"/>
</dbReference>
<gene>
    <name evidence="2" type="ORF">L2737_06185</name>
</gene>
<reference evidence="2 3" key="1">
    <citation type="submission" date="2022-01" db="EMBL/GenBank/DDBJ databases">
        <title>Whole genome-based taxonomy of the Shewanellaceae.</title>
        <authorList>
            <person name="Martin-Rodriguez A.J."/>
        </authorList>
    </citation>
    <scope>NUCLEOTIDE SEQUENCE [LARGE SCALE GENOMIC DNA]</scope>
    <source>
        <strain evidence="2 3">DSM 24955</strain>
    </source>
</reference>
<dbReference type="Proteomes" id="UP001202134">
    <property type="component" value="Unassembled WGS sequence"/>
</dbReference>
<keyword evidence="3" id="KW-1185">Reference proteome</keyword>
<dbReference type="RefSeq" id="WP_248955132.1">
    <property type="nucleotide sequence ID" value="NZ_JAKIKU010000003.1"/>
</dbReference>
<comment type="caution">
    <text evidence="2">The sequence shown here is derived from an EMBL/GenBank/DDBJ whole genome shotgun (WGS) entry which is preliminary data.</text>
</comment>
<dbReference type="EMBL" id="JAKIKU010000003">
    <property type="protein sequence ID" value="MCL1044916.1"/>
    <property type="molecule type" value="Genomic_DNA"/>
</dbReference>
<evidence type="ECO:0000313" key="3">
    <source>
        <dbReference type="Proteomes" id="UP001202134"/>
    </source>
</evidence>
<evidence type="ECO:0000313" key="2">
    <source>
        <dbReference type="EMBL" id="MCL1044916.1"/>
    </source>
</evidence>
<evidence type="ECO:0000256" key="1">
    <source>
        <dbReference type="SAM" id="SignalP"/>
    </source>
</evidence>
<accession>A0ABT0KM42</accession>
<proteinExistence type="predicted"/>
<feature type="chain" id="PRO_5046742785" evidence="1">
    <location>
        <begin position="32"/>
        <end position="676"/>
    </location>
</feature>
<protein>
    <submittedName>
        <fullName evidence="2">Uncharacterized protein</fullName>
    </submittedName>
</protein>
<sequence length="676" mass="74108">MNFLNKKKNMMLKNYRYIVFIFLCGFFNASASDVYIETHTGEGQGILRTIGGECFVYTPAHVVKKSSDFLVSTRLEKRINSQLITTYPQDLALLKLPSQNTKTCLESSWIDEGNRVNTILEVIDKGELNFRQSNGRVISYDIDIIQKELHSTFKIKINHPTKTITKGMSGSIINVGNYPIGMLLSVNEGVGTVLRMDTMADLSSSVIRTYATDKELIELGVYEKRPSTSVNKSQADKSVKKMKPISSISSKQVIKGNAFKGSSEFFKILARGNTAYRLTSLKQSDDVLVSLEFQNPAGKKLASSGRIRTDKPTQWEFGTVEDGEHHLVVSGSKGSGNFEMQLEVIATPEQLISESNVLGHGDTVQGMISSGTFAVYKILSRGNTAYRLTSLKQSDDVLVSLEFQNPAGKKLASSGRIRTDKPTQWEFGTVEDGEHHLVVSGSKGSGNFEMQLEVIATPEQLISESNVLGHGDTVQGMISSGTFAVYKILSRGNTAYRLTSLKQSDDVLVSLEFQNPAGKKLASSGRIRTDKPTQWEFGTVEDGEHHLVVSGSKGSGNFEMQLEVIATPEQLISESNVLGHGDTVQGMISSGTFAVYKILSRGNTAYRLTSLKQSDGVLVSLEFQNPAGKKLASSGRIRTDKPTQWEFGTVEDGEHHLVVSGSRGSGTYELLLEKIN</sequence>